<dbReference type="GO" id="GO:0003677">
    <property type="term" value="F:DNA binding"/>
    <property type="evidence" value="ECO:0007669"/>
    <property type="project" value="InterPro"/>
</dbReference>
<dbReference type="SUPFAM" id="SSF47413">
    <property type="entry name" value="lambda repressor-like DNA-binding domains"/>
    <property type="match status" value="1"/>
</dbReference>
<dbReference type="SMART" id="SM00530">
    <property type="entry name" value="HTH_XRE"/>
    <property type="match status" value="1"/>
</dbReference>
<dbReference type="EMBL" id="CP031264">
    <property type="protein sequence ID" value="AXI77467.1"/>
    <property type="molecule type" value="Genomic_DNA"/>
</dbReference>
<dbReference type="RefSeq" id="WP_111489961.1">
    <property type="nucleotide sequence ID" value="NZ_CP031264.1"/>
</dbReference>
<protein>
    <submittedName>
        <fullName evidence="3">XRE family transcriptional regulator</fullName>
    </submittedName>
</protein>
<organism evidence="3 4">
    <name type="scientific">Peterkaempfera bronchialis</name>
    <dbReference type="NCBI Taxonomy" id="2126346"/>
    <lineage>
        <taxon>Bacteria</taxon>
        <taxon>Bacillati</taxon>
        <taxon>Actinomycetota</taxon>
        <taxon>Actinomycetes</taxon>
        <taxon>Kitasatosporales</taxon>
        <taxon>Streptomycetaceae</taxon>
        <taxon>Peterkaempfera</taxon>
    </lineage>
</organism>
<accession>A0A345SUR2</accession>
<sequence length="477" mass="50627">MRPPRSGLVIAMPSEDSVPPANGPTPRQALGARIRAERAARGWTTTEFVTLLNSAANGTVPGSVDRSALYRWETGRVRPTRWLPSIAKVLGISVEELLGAGELLANSPRPGTVSAPAFATAGIGRMMGVPPFGSELPVDRRTFIGAGGVAALTPGTMLALVESLGRSPLPEEVRSEDVDHVHAAAAALKGLDGRYGGGGIVRDAAIAQLGWAVRLLDRRCTSSLRPQLLTAVGLLAVVIGAAAFDSYAHDDARKVLSLATTCAEEAGNWGLRAHALSWRSRQETWCGNLQLGLTYAELGLARADRLLPVERAWLYNACARGLAKMGRLQDTLAAVGASDDAWAHHDPGREPIPVWMNFYDHAQHHGDTGHALCDIALYGGPAKEAVTRLQTAVDGHTSNVVRSRALSRGRIATVLMATGDPEEASVVGTTALAEIGRLRSRRAADDMRVLHQLADPHQGNAAVDHLRERIVVAVTQA</sequence>
<reference evidence="4" key="1">
    <citation type="submission" date="2018-07" db="EMBL/GenBank/DDBJ databases">
        <title>Streptacidiphilus bronchialis DSM 106435 chromosome.</title>
        <authorList>
            <person name="Batra D."/>
            <person name="Gulvik C.A."/>
        </authorList>
    </citation>
    <scope>NUCLEOTIDE SEQUENCE [LARGE SCALE GENOMIC DNA]</scope>
    <source>
        <strain evidence="4">DSM 106435</strain>
    </source>
</reference>
<dbReference type="PROSITE" id="PS50943">
    <property type="entry name" value="HTH_CROC1"/>
    <property type="match status" value="1"/>
</dbReference>
<dbReference type="CDD" id="cd00093">
    <property type="entry name" value="HTH_XRE"/>
    <property type="match status" value="1"/>
</dbReference>
<evidence type="ECO:0000313" key="4">
    <source>
        <dbReference type="Proteomes" id="UP000249340"/>
    </source>
</evidence>
<dbReference type="InterPro" id="IPR010982">
    <property type="entry name" value="Lambda_DNA-bd_dom_sf"/>
</dbReference>
<gene>
    <name evidence="3" type="ORF">C7M71_008465</name>
</gene>
<dbReference type="Gene3D" id="1.10.260.40">
    <property type="entry name" value="lambda repressor-like DNA-binding domains"/>
    <property type="match status" value="1"/>
</dbReference>
<evidence type="ECO:0000256" key="1">
    <source>
        <dbReference type="SAM" id="MobiDB-lite"/>
    </source>
</evidence>
<name>A0A345SUR2_9ACTN</name>
<dbReference type="KEGG" id="stri:C7M71_008465"/>
<dbReference type="OrthoDB" id="3213425at2"/>
<dbReference type="Pfam" id="PF13560">
    <property type="entry name" value="HTH_31"/>
    <property type="match status" value="1"/>
</dbReference>
<dbReference type="Proteomes" id="UP000249340">
    <property type="component" value="Chromosome"/>
</dbReference>
<keyword evidence="4" id="KW-1185">Reference proteome</keyword>
<dbReference type="InterPro" id="IPR001387">
    <property type="entry name" value="Cro/C1-type_HTH"/>
</dbReference>
<proteinExistence type="predicted"/>
<evidence type="ECO:0000259" key="2">
    <source>
        <dbReference type="PROSITE" id="PS50943"/>
    </source>
</evidence>
<evidence type="ECO:0000313" key="3">
    <source>
        <dbReference type="EMBL" id="AXI77467.1"/>
    </source>
</evidence>
<feature type="domain" description="HTH cro/C1-type" evidence="2">
    <location>
        <begin position="64"/>
        <end position="97"/>
    </location>
</feature>
<dbReference type="AlphaFoldDB" id="A0A345SUR2"/>
<feature type="region of interest" description="Disordered" evidence="1">
    <location>
        <begin position="1"/>
        <end position="27"/>
    </location>
</feature>